<accession>A0A140YX36</accession>
<sequence>KPHISNIFSQNDVPFLETNNPNSMLISPSIPQLLLQRENENQNQNPIPDESEDTMLDKSEIKKLQTNEGPTSLSSEIRRPFTNLCNQEWKSPSPKQSDKKNGITQNSTVSLSKKIIPKVHSNPQVHQEGLKNNHSPFSRVKAVVPNENKKGDSNVSEPLVFPLSSNKNANICPLQEVTPPTESGHHQNVKQTNRVRNLNHSNIETVLNPSKTQRERHSSESTYIRESHDPLVFGSNVMRPVNRYSRKFKSHSELLSCDENENWDTYDGSCRAFGSRRVMYPSIEFG</sequence>
<dbReference type="AlphaFoldDB" id="A0A140YX36"/>
<organism evidence="2">
    <name type="scientific">Liolaemus antumalguen</name>
    <dbReference type="NCBI Taxonomy" id="1590152"/>
    <lineage>
        <taxon>Eukaryota</taxon>
        <taxon>Metazoa</taxon>
        <taxon>Chordata</taxon>
        <taxon>Craniata</taxon>
        <taxon>Vertebrata</taxon>
        <taxon>Euteleostomi</taxon>
        <taxon>Lepidosauria</taxon>
        <taxon>Squamata</taxon>
        <taxon>Bifurcata</taxon>
        <taxon>Unidentata</taxon>
        <taxon>Episquamata</taxon>
        <taxon>Toxicofera</taxon>
        <taxon>Iguania</taxon>
        <taxon>Iguanidae</taxon>
        <taxon>Liolaeminae</taxon>
        <taxon>Liolaemus</taxon>
    </lineage>
</organism>
<protein>
    <submittedName>
        <fullName evidence="2">EXPH5</fullName>
    </submittedName>
</protein>
<feature type="compositionally biased region" description="Polar residues" evidence="1">
    <location>
        <begin position="86"/>
        <end position="95"/>
    </location>
</feature>
<dbReference type="EMBL" id="KP121289">
    <property type="protein sequence ID" value="AJF47562.1"/>
    <property type="molecule type" value="Genomic_DNA"/>
</dbReference>
<dbReference type="InterPro" id="IPR039916">
    <property type="entry name" value="EXPH5"/>
</dbReference>
<name>A0A140YX36_9SAUR</name>
<evidence type="ECO:0000256" key="1">
    <source>
        <dbReference type="SAM" id="MobiDB-lite"/>
    </source>
</evidence>
<dbReference type="PANTHER" id="PTHR21469:SF4">
    <property type="entry name" value="EXOPHILIN-5"/>
    <property type="match status" value="1"/>
</dbReference>
<feature type="non-terminal residue" evidence="2">
    <location>
        <position position="1"/>
    </location>
</feature>
<feature type="region of interest" description="Disordered" evidence="1">
    <location>
        <begin position="86"/>
        <end position="107"/>
    </location>
</feature>
<evidence type="ECO:0000313" key="2">
    <source>
        <dbReference type="EMBL" id="AJF47562.1"/>
    </source>
</evidence>
<dbReference type="PANTHER" id="PTHR21469">
    <property type="entry name" value="EXOPHILIN-5"/>
    <property type="match status" value="1"/>
</dbReference>
<proteinExistence type="predicted"/>
<feature type="non-terminal residue" evidence="2">
    <location>
        <position position="286"/>
    </location>
</feature>
<reference evidence="2" key="1">
    <citation type="submission" date="2014-11" db="EMBL/GenBank/DDBJ databases">
        <title>Molecular phylogenetic relationships of the Liolaemus elongatus clade (Iguania: Liolaemini) and a new species of lizard from an isolated volcanic peak in northern Patagonia.</title>
        <authorList>
            <person name="Avila L.J."/>
            <person name="Medina C.D."/>
            <person name="Perez C.H.F."/>
            <person name="Sites J.W.Jr."/>
            <person name="Morando M."/>
        </authorList>
    </citation>
    <scope>NUCLEOTIDE SEQUENCE</scope>
    <source>
        <strain evidence="2">LJAMM-CNP 6165</strain>
    </source>
</reference>